<dbReference type="Proteomes" id="UP000023541">
    <property type="component" value="Unassembled WGS sequence"/>
</dbReference>
<feature type="active site" description="Nucleophile" evidence="2">
    <location>
        <position position="61"/>
    </location>
</feature>
<comment type="caution">
    <text evidence="5">The sequence shown here is derived from an EMBL/GenBank/DDBJ whole genome shotgun (WGS) entry which is preliminary data.</text>
</comment>
<dbReference type="InterPro" id="IPR016035">
    <property type="entry name" value="Acyl_Trfase/lysoPLipase"/>
</dbReference>
<evidence type="ECO:0000313" key="6">
    <source>
        <dbReference type="Proteomes" id="UP000023541"/>
    </source>
</evidence>
<dbReference type="STRING" id="1317122.ATO12_02820"/>
<feature type="transmembrane region" description="Helical" evidence="3">
    <location>
        <begin position="312"/>
        <end position="332"/>
    </location>
</feature>
<keyword evidence="6" id="KW-1185">Reference proteome</keyword>
<keyword evidence="2" id="KW-0378">Hydrolase</keyword>
<feature type="short sequence motif" description="DGA/G" evidence="2">
    <location>
        <begin position="244"/>
        <end position="246"/>
    </location>
</feature>
<dbReference type="RefSeq" id="WP_034238395.1">
    <property type="nucleotide sequence ID" value="NZ_AQRA01000001.1"/>
</dbReference>
<dbReference type="AlphaFoldDB" id="A0A023C0L0"/>
<dbReference type="EMBL" id="AQRA01000001">
    <property type="protein sequence ID" value="EZH75739.1"/>
    <property type="molecule type" value="Genomic_DNA"/>
</dbReference>
<keyword evidence="3" id="KW-0812">Transmembrane</keyword>
<protein>
    <recommendedName>
        <fullName evidence="4">PNPLA domain-containing protein</fullName>
    </recommendedName>
</protein>
<organism evidence="5 6">
    <name type="scientific">Aquimarina atlantica</name>
    <dbReference type="NCBI Taxonomy" id="1317122"/>
    <lineage>
        <taxon>Bacteria</taxon>
        <taxon>Pseudomonadati</taxon>
        <taxon>Bacteroidota</taxon>
        <taxon>Flavobacteriia</taxon>
        <taxon>Flavobacteriales</taxon>
        <taxon>Flavobacteriaceae</taxon>
        <taxon>Aquimarina</taxon>
    </lineage>
</organism>
<dbReference type="OrthoDB" id="9813090at2"/>
<accession>A0A023C0L0</accession>
<comment type="caution">
    <text evidence="2">Lacks conserved residue(s) required for the propagation of feature annotation.</text>
</comment>
<reference evidence="5 6" key="1">
    <citation type="submission" date="2014-04" db="EMBL/GenBank/DDBJ databases">
        <title>Aquimarina sp. 22II-S11-z7 Genome Sequencing.</title>
        <authorList>
            <person name="Lai Q."/>
        </authorList>
    </citation>
    <scope>NUCLEOTIDE SEQUENCE [LARGE SCALE GENOMIC DNA]</scope>
    <source>
        <strain evidence="5 6">22II-S11-z7</strain>
    </source>
</reference>
<evidence type="ECO:0000256" key="3">
    <source>
        <dbReference type="SAM" id="Phobius"/>
    </source>
</evidence>
<dbReference type="Pfam" id="PF01734">
    <property type="entry name" value="Patatin"/>
    <property type="match status" value="1"/>
</dbReference>
<feature type="active site" description="Proton acceptor" evidence="2">
    <location>
        <position position="244"/>
    </location>
</feature>
<feature type="domain" description="PNPLA" evidence="4">
    <location>
        <begin position="20"/>
        <end position="257"/>
    </location>
</feature>
<dbReference type="Gene3D" id="3.40.1090.10">
    <property type="entry name" value="Cytosolic phospholipase A2 catalytic domain"/>
    <property type="match status" value="1"/>
</dbReference>
<sequence>MSEDHSSPESTFIPFENIGLCFSGGGYRATFYSLGILSYLNKVKFKEKPLLEYVEALSSVSGGTLLAVAYAKSAQDAKHSFTDFFKVFYQTFEPKNDKLLDTAIKKLEDDTVWKNNAYKTRSLINAFALTYAEMEVFKGDFSMFEQPVSKHLKQVCYNATDFSFGLTYRFQNTGVFGNSPLSNTSVEKLKFKVQLGDIIASSSCFPLGFEPLQFPDDYFKDHNATDYKALKSLDRFIDGVGIMDGGIADNQGIGSMIRINERMKNALSLIIVNDVGSFKMVPWHQDNSFEKKGVSLKQFVAKALAYFRIKPLYWILLAIGVLIVAINSMKIFNSCDDCGSPAIYIIGSILIGIGLTLTILGGFASVIMKFFKGKMASLFKKNVPEPLVDDILSFKKLDIGLVQQMLTNRLTSAVKMINDVFLKQMRRLNYDLFYSKYSLNNKRITTTVYKLNGQKTPYSGASPSYNKDIKPAPSKLLMSVGLTASETPTTLWWDKKDIAKNRMDTLIACGQFTLCYELMEYILELKKSKDDLKIDFTEIDTLYEQLKKDWKAFNKDPFFALEELKNKY</sequence>
<dbReference type="PROSITE" id="PS51635">
    <property type="entry name" value="PNPLA"/>
    <property type="match status" value="1"/>
</dbReference>
<dbReference type="InterPro" id="IPR002641">
    <property type="entry name" value="PNPLA_dom"/>
</dbReference>
<name>A0A023C0L0_9FLAO</name>
<dbReference type="SUPFAM" id="SSF52151">
    <property type="entry name" value="FabD/lysophospholipase-like"/>
    <property type="match status" value="1"/>
</dbReference>
<evidence type="ECO:0000259" key="4">
    <source>
        <dbReference type="PROSITE" id="PS51635"/>
    </source>
</evidence>
<dbReference type="eggNOG" id="COG1752">
    <property type="taxonomic scope" value="Bacteria"/>
</dbReference>
<gene>
    <name evidence="5" type="ORF">ATO12_02820</name>
</gene>
<keyword evidence="2" id="KW-0442">Lipid degradation</keyword>
<dbReference type="GO" id="GO:0016787">
    <property type="term" value="F:hydrolase activity"/>
    <property type="evidence" value="ECO:0007669"/>
    <property type="project" value="UniProtKB-UniRule"/>
</dbReference>
<keyword evidence="3" id="KW-1133">Transmembrane helix</keyword>
<evidence type="ECO:0000256" key="1">
    <source>
        <dbReference type="ARBA" id="ARBA00023098"/>
    </source>
</evidence>
<keyword evidence="1 2" id="KW-0443">Lipid metabolism</keyword>
<keyword evidence="3" id="KW-0472">Membrane</keyword>
<feature type="transmembrane region" description="Helical" evidence="3">
    <location>
        <begin position="344"/>
        <end position="371"/>
    </location>
</feature>
<evidence type="ECO:0000313" key="5">
    <source>
        <dbReference type="EMBL" id="EZH75739.1"/>
    </source>
</evidence>
<evidence type="ECO:0000256" key="2">
    <source>
        <dbReference type="PROSITE-ProRule" id="PRU01161"/>
    </source>
</evidence>
<proteinExistence type="predicted"/>
<dbReference type="GO" id="GO:0016042">
    <property type="term" value="P:lipid catabolic process"/>
    <property type="evidence" value="ECO:0007669"/>
    <property type="project" value="UniProtKB-UniRule"/>
</dbReference>